<name>M5PTJ9_DESAF</name>
<dbReference type="Proteomes" id="UP000011922">
    <property type="component" value="Unassembled WGS sequence"/>
</dbReference>
<dbReference type="PANTHER" id="PTHR34977:SF1">
    <property type="entry name" value="UPF0337 PROTEIN YJBJ"/>
    <property type="match status" value="1"/>
</dbReference>
<comment type="caution">
    <text evidence="3">The sequence shown here is derived from an EMBL/GenBank/DDBJ whole genome shotgun (WGS) entry which is preliminary data.</text>
</comment>
<protein>
    <recommendedName>
        <fullName evidence="2">CsbD-like domain-containing protein</fullName>
    </recommendedName>
</protein>
<dbReference type="Pfam" id="PF05532">
    <property type="entry name" value="CsbD"/>
    <property type="match status" value="1"/>
</dbReference>
<evidence type="ECO:0000256" key="1">
    <source>
        <dbReference type="ARBA" id="ARBA00009129"/>
    </source>
</evidence>
<dbReference type="InterPro" id="IPR026042">
    <property type="entry name" value="YjbJ"/>
</dbReference>
<dbReference type="AlphaFoldDB" id="M5PTJ9"/>
<feature type="domain" description="CsbD-like" evidence="2">
    <location>
        <begin position="6"/>
        <end position="56"/>
    </location>
</feature>
<dbReference type="SUPFAM" id="SSF69047">
    <property type="entry name" value="Hypothetical protein YjbJ"/>
    <property type="match status" value="1"/>
</dbReference>
<dbReference type="RefSeq" id="WP_005985922.1">
    <property type="nucleotide sequence ID" value="NZ_AOSV01000016.1"/>
</dbReference>
<organism evidence="3 4">
    <name type="scientific">Desulfocurvibacter africanus PCS</name>
    <dbReference type="NCBI Taxonomy" id="1262666"/>
    <lineage>
        <taxon>Bacteria</taxon>
        <taxon>Pseudomonadati</taxon>
        <taxon>Thermodesulfobacteriota</taxon>
        <taxon>Desulfovibrionia</taxon>
        <taxon>Desulfovibrionales</taxon>
        <taxon>Desulfovibrionaceae</taxon>
        <taxon>Desulfocurvibacter</taxon>
    </lineage>
</organism>
<sequence length="66" mass="7747">MDVNILKGKWKQMQGEAQRQWGKLTGDDLDMIEGDREKLIGKIQERYGKQKDEAEKEVNKWISSTH</sequence>
<evidence type="ECO:0000259" key="2">
    <source>
        <dbReference type="Pfam" id="PF05532"/>
    </source>
</evidence>
<dbReference type="PANTHER" id="PTHR34977">
    <property type="entry name" value="UPF0337 PROTEIN YJBJ"/>
    <property type="match status" value="1"/>
</dbReference>
<accession>M5PTJ9</accession>
<dbReference type="InterPro" id="IPR050423">
    <property type="entry name" value="UPF0337_stress_rsp"/>
</dbReference>
<evidence type="ECO:0000313" key="4">
    <source>
        <dbReference type="Proteomes" id="UP000011922"/>
    </source>
</evidence>
<dbReference type="EMBL" id="AOSV01000016">
    <property type="protein sequence ID" value="EMG37677.1"/>
    <property type="molecule type" value="Genomic_DNA"/>
</dbReference>
<dbReference type="Gene3D" id="1.10.1470.10">
    <property type="entry name" value="YjbJ"/>
    <property type="match status" value="1"/>
</dbReference>
<dbReference type="PIRSF" id="PIRSF039008">
    <property type="entry name" value="YjbJ"/>
    <property type="match status" value="1"/>
</dbReference>
<dbReference type="InterPro" id="IPR008462">
    <property type="entry name" value="CsbD"/>
</dbReference>
<reference evidence="3 4" key="1">
    <citation type="journal article" date="2013" name="Genome Announc.">
        <title>Draft Genome Sequence for Desulfovibrio africanus Strain PCS.</title>
        <authorList>
            <person name="Brown S.D."/>
            <person name="Utturkar S.M."/>
            <person name="Arkin A.P."/>
            <person name="Deutschbauer A.M."/>
            <person name="Elias D.A."/>
            <person name="Hazen T.C."/>
            <person name="Chakraborty R."/>
        </authorList>
    </citation>
    <scope>NUCLEOTIDE SEQUENCE [LARGE SCALE GENOMIC DNA]</scope>
    <source>
        <strain evidence="3 4">PCS</strain>
    </source>
</reference>
<evidence type="ECO:0000313" key="3">
    <source>
        <dbReference type="EMBL" id="EMG37677.1"/>
    </source>
</evidence>
<proteinExistence type="inferred from homology"/>
<comment type="similarity">
    <text evidence="1">Belongs to the UPF0337 (CsbD) family.</text>
</comment>
<dbReference type="InterPro" id="IPR036629">
    <property type="entry name" value="YjbJ_sf"/>
</dbReference>
<dbReference type="OrthoDB" id="9796058at2"/>
<gene>
    <name evidence="3" type="ORF">PCS_01620</name>
</gene>